<dbReference type="InterPro" id="IPR036676">
    <property type="entry name" value="PurM-like_C_sf"/>
</dbReference>
<dbReference type="SUPFAM" id="SSF55326">
    <property type="entry name" value="PurM N-terminal domain-like"/>
    <property type="match status" value="1"/>
</dbReference>
<evidence type="ECO:0000313" key="3">
    <source>
        <dbReference type="EMBL" id="MEA5391216.1"/>
    </source>
</evidence>
<sequence length="332" mass="33861">MSRPGPQDPDLAALAGRLRRLGGLTGKTDIQSPAATFPHQPFPELGPAAALGDDAALLPAVATPLLLASEGLDPALVASDPWFAGWCGVLVNLSDIAAMGGTPIAVVNSLWCRSAAEAEPILTGLRRASEVFGVPVVGGHTNLHSPYDALAVAVLGTASGPVLSARAARAGDHCHLLIDPNGGFRGDSLCWDAATDAEPARLRRQLALMAELAADGSVHAAKDISMGGLVGTAAMVCEAAGCGLSLDLAAILPPDGVALEPWLTCFPSFGFLLAARPDQEGRLAERVAACGGLLLAQVGTFTAERRLVLAAGGQQQEIWRGEAPLTGFGALP</sequence>
<dbReference type="Gene3D" id="3.30.1330.10">
    <property type="entry name" value="PurM-like, N-terminal domain"/>
    <property type="match status" value="1"/>
</dbReference>
<dbReference type="InterPro" id="IPR011413">
    <property type="entry name" value="UCP036540_AIR"/>
</dbReference>
<dbReference type="InterPro" id="IPR024030">
    <property type="entry name" value="AIR_synthase-rel_sll0787"/>
</dbReference>
<dbReference type="NCBIfam" id="TIGR04049">
    <property type="entry name" value="AIR_rel_sll0787"/>
    <property type="match status" value="1"/>
</dbReference>
<name>A0ABU5RTX0_9CYAN</name>
<dbReference type="Proteomes" id="UP001304461">
    <property type="component" value="Unassembled WGS sequence"/>
</dbReference>
<dbReference type="Gene3D" id="3.90.650.10">
    <property type="entry name" value="PurM-like C-terminal domain"/>
    <property type="match status" value="1"/>
</dbReference>
<dbReference type="Pfam" id="PF00586">
    <property type="entry name" value="AIRS"/>
    <property type="match status" value="1"/>
</dbReference>
<dbReference type="SUPFAM" id="SSF56042">
    <property type="entry name" value="PurM C-terminal domain-like"/>
    <property type="match status" value="1"/>
</dbReference>
<reference evidence="3 4" key="1">
    <citation type="submission" date="2023-12" db="EMBL/GenBank/DDBJ databases">
        <title>Baltic Sea Cyanobacteria.</title>
        <authorList>
            <person name="Delbaje E."/>
            <person name="Fewer D.P."/>
            <person name="Shishido T.K."/>
        </authorList>
    </citation>
    <scope>NUCLEOTIDE SEQUENCE [LARGE SCALE GENOMIC DNA]</scope>
    <source>
        <strain evidence="3 4">UHCC 0139</strain>
    </source>
</reference>
<dbReference type="CDD" id="cd02192">
    <property type="entry name" value="PurM-like3"/>
    <property type="match status" value="1"/>
</dbReference>
<feature type="domain" description="PurM-like N-terminal" evidence="1">
    <location>
        <begin position="52"/>
        <end position="157"/>
    </location>
</feature>
<proteinExistence type="predicted"/>
<dbReference type="PANTHER" id="PTHR30270">
    <property type="entry name" value="THIAMINE-MONOPHOSPHATE KINASE"/>
    <property type="match status" value="1"/>
</dbReference>
<keyword evidence="4" id="KW-1185">Reference proteome</keyword>
<evidence type="ECO:0000313" key="4">
    <source>
        <dbReference type="Proteomes" id="UP001304461"/>
    </source>
</evidence>
<dbReference type="RefSeq" id="WP_323305260.1">
    <property type="nucleotide sequence ID" value="NZ_JAYGHX010000004.1"/>
</dbReference>
<organism evidence="3 4">
    <name type="scientific">Cyanobium gracile UHCC 0139</name>
    <dbReference type="NCBI Taxonomy" id="3110308"/>
    <lineage>
        <taxon>Bacteria</taxon>
        <taxon>Bacillati</taxon>
        <taxon>Cyanobacteriota</taxon>
        <taxon>Cyanophyceae</taxon>
        <taxon>Synechococcales</taxon>
        <taxon>Prochlorococcaceae</taxon>
        <taxon>Cyanobium</taxon>
    </lineage>
</organism>
<feature type="domain" description="PurM-like C-terminal" evidence="2">
    <location>
        <begin position="196"/>
        <end position="309"/>
    </location>
</feature>
<evidence type="ECO:0000259" key="1">
    <source>
        <dbReference type="Pfam" id="PF00586"/>
    </source>
</evidence>
<dbReference type="Pfam" id="PF02769">
    <property type="entry name" value="AIRS_C"/>
    <property type="match status" value="1"/>
</dbReference>
<dbReference type="InterPro" id="IPR006283">
    <property type="entry name" value="ThiL-like"/>
</dbReference>
<comment type="caution">
    <text evidence="3">The sequence shown here is derived from an EMBL/GenBank/DDBJ whole genome shotgun (WGS) entry which is preliminary data.</text>
</comment>
<dbReference type="PIRSF" id="PIRSF036540">
    <property type="entry name" value="UCP036540_AIR"/>
    <property type="match status" value="1"/>
</dbReference>
<dbReference type="InterPro" id="IPR010918">
    <property type="entry name" value="PurM-like_C_dom"/>
</dbReference>
<gene>
    <name evidence="3" type="ORF">VB738_08065</name>
</gene>
<accession>A0ABU5RTX0</accession>
<dbReference type="InterPro" id="IPR016188">
    <property type="entry name" value="PurM-like_N"/>
</dbReference>
<dbReference type="EMBL" id="JAYGHX010000004">
    <property type="protein sequence ID" value="MEA5391216.1"/>
    <property type="molecule type" value="Genomic_DNA"/>
</dbReference>
<protein>
    <submittedName>
        <fullName evidence="3">Sll0787 family AIR synthase-like protein</fullName>
    </submittedName>
</protein>
<dbReference type="PANTHER" id="PTHR30270:SF0">
    <property type="entry name" value="THIAMINE-MONOPHOSPHATE KINASE"/>
    <property type="match status" value="1"/>
</dbReference>
<dbReference type="InterPro" id="IPR036921">
    <property type="entry name" value="PurM-like_N_sf"/>
</dbReference>
<evidence type="ECO:0000259" key="2">
    <source>
        <dbReference type="Pfam" id="PF02769"/>
    </source>
</evidence>